<gene>
    <name evidence="2" type="ORF">GCM10009775_13110</name>
</gene>
<dbReference type="EMBL" id="BAAAOF010000002">
    <property type="protein sequence ID" value="GAA1922043.1"/>
    <property type="molecule type" value="Genomic_DNA"/>
</dbReference>
<feature type="domain" description="Fido" evidence="1">
    <location>
        <begin position="1"/>
        <end position="117"/>
    </location>
</feature>
<dbReference type="InterPro" id="IPR006440">
    <property type="entry name" value="Doc"/>
</dbReference>
<dbReference type="SUPFAM" id="SSF140931">
    <property type="entry name" value="Fic-like"/>
    <property type="match status" value="1"/>
</dbReference>
<dbReference type="PANTHER" id="PTHR39426:SF1">
    <property type="entry name" value="HOMOLOGY TO DEATH-ON-CURING PROTEIN OF PHAGE P1"/>
    <property type="match status" value="1"/>
</dbReference>
<organism evidence="2 3">
    <name type="scientific">Microbacterium aoyamense</name>
    <dbReference type="NCBI Taxonomy" id="344166"/>
    <lineage>
        <taxon>Bacteria</taxon>
        <taxon>Bacillati</taxon>
        <taxon>Actinomycetota</taxon>
        <taxon>Actinomycetes</taxon>
        <taxon>Micrococcales</taxon>
        <taxon>Microbacteriaceae</taxon>
        <taxon>Microbacterium</taxon>
    </lineage>
</organism>
<sequence>MTDYLELPQAAAIAADMGLHVRDLGLLSSALARPSSSMFGIEAYVDIFDKAAALMSSLAQNHPFFDGNKRFSWVATLTFLELNGHVVVMSTDDAFELVLDVAQSRLEVLEIAARFRTGAAG</sequence>
<dbReference type="PANTHER" id="PTHR39426">
    <property type="entry name" value="HOMOLOGY TO DEATH-ON-CURING PROTEIN OF PHAGE P1"/>
    <property type="match status" value="1"/>
</dbReference>
<evidence type="ECO:0000313" key="2">
    <source>
        <dbReference type="EMBL" id="GAA1922043.1"/>
    </source>
</evidence>
<evidence type="ECO:0000259" key="1">
    <source>
        <dbReference type="PROSITE" id="PS51459"/>
    </source>
</evidence>
<proteinExistence type="predicted"/>
<comment type="caution">
    <text evidence="2">The sequence shown here is derived from an EMBL/GenBank/DDBJ whole genome shotgun (WGS) entry which is preliminary data.</text>
</comment>
<dbReference type="Gene3D" id="1.20.120.1870">
    <property type="entry name" value="Fic/DOC protein, Fido domain"/>
    <property type="match status" value="1"/>
</dbReference>
<dbReference type="Proteomes" id="UP001501343">
    <property type="component" value="Unassembled WGS sequence"/>
</dbReference>
<accession>A0ABN2PHH0</accession>
<dbReference type="Pfam" id="PF02661">
    <property type="entry name" value="Fic"/>
    <property type="match status" value="1"/>
</dbReference>
<dbReference type="RefSeq" id="WP_248146550.1">
    <property type="nucleotide sequence ID" value="NZ_BAAAOF010000002.1"/>
</dbReference>
<protein>
    <recommendedName>
        <fullName evidence="1">Fido domain-containing protein</fullName>
    </recommendedName>
</protein>
<evidence type="ECO:0000313" key="3">
    <source>
        <dbReference type="Proteomes" id="UP001501343"/>
    </source>
</evidence>
<dbReference type="InterPro" id="IPR053737">
    <property type="entry name" value="Type_II_TA_Toxin"/>
</dbReference>
<keyword evidence="3" id="KW-1185">Reference proteome</keyword>
<dbReference type="InterPro" id="IPR036597">
    <property type="entry name" value="Fido-like_dom_sf"/>
</dbReference>
<name>A0ABN2PHH0_9MICO</name>
<reference evidence="2 3" key="1">
    <citation type="journal article" date="2019" name="Int. J. Syst. Evol. Microbiol.">
        <title>The Global Catalogue of Microorganisms (GCM) 10K type strain sequencing project: providing services to taxonomists for standard genome sequencing and annotation.</title>
        <authorList>
            <consortium name="The Broad Institute Genomics Platform"/>
            <consortium name="The Broad Institute Genome Sequencing Center for Infectious Disease"/>
            <person name="Wu L."/>
            <person name="Ma J."/>
        </authorList>
    </citation>
    <scope>NUCLEOTIDE SEQUENCE [LARGE SCALE GENOMIC DNA]</scope>
    <source>
        <strain evidence="2 3">JCM 14900</strain>
    </source>
</reference>
<dbReference type="NCBIfam" id="TIGR01550">
    <property type="entry name" value="DOC_P1"/>
    <property type="match status" value="1"/>
</dbReference>
<dbReference type="PROSITE" id="PS51459">
    <property type="entry name" value="FIDO"/>
    <property type="match status" value="1"/>
</dbReference>
<dbReference type="InterPro" id="IPR003812">
    <property type="entry name" value="Fido"/>
</dbReference>